<keyword evidence="3" id="KW-1185">Reference proteome</keyword>
<feature type="transmembrane region" description="Helical" evidence="1">
    <location>
        <begin position="145"/>
        <end position="162"/>
    </location>
</feature>
<dbReference type="Proteomes" id="UP000622475">
    <property type="component" value="Unassembled WGS sequence"/>
</dbReference>
<keyword evidence="1" id="KW-0472">Membrane</keyword>
<proteinExistence type="predicted"/>
<dbReference type="RefSeq" id="WP_194109530.1">
    <property type="nucleotide sequence ID" value="NZ_JADFFL010000001.1"/>
</dbReference>
<dbReference type="EMBL" id="JADFFL010000001">
    <property type="protein sequence ID" value="MBE9660325.1"/>
    <property type="molecule type" value="Genomic_DNA"/>
</dbReference>
<evidence type="ECO:0000313" key="2">
    <source>
        <dbReference type="EMBL" id="MBE9660325.1"/>
    </source>
</evidence>
<reference evidence="2" key="1">
    <citation type="submission" date="2020-10" db="EMBL/GenBank/DDBJ databases">
        <title>Mucilaginibacter mali sp. nov., isolated from rhizosphere soil of apple orchard.</title>
        <authorList>
            <person name="Lee J.-S."/>
            <person name="Kim H.S."/>
            <person name="Kim J.-S."/>
        </authorList>
    </citation>
    <scope>NUCLEOTIDE SEQUENCE</scope>
    <source>
        <strain evidence="2">KCTC 22746</strain>
    </source>
</reference>
<evidence type="ECO:0000313" key="3">
    <source>
        <dbReference type="Proteomes" id="UP000622475"/>
    </source>
</evidence>
<evidence type="ECO:0008006" key="4">
    <source>
        <dbReference type="Google" id="ProtNLM"/>
    </source>
</evidence>
<sequence length="183" mass="20615">MEIEELRKEWKSIKTPQIDLDRLKDMTIEKSHPVLSGIRKQLTMELIGWSAVLIICFTGLDADAKTMLANAILIISVTIPMLFNIYGYKLSKEFIAGPDITSSLQNQIRSLKRFAVTSVLLRIMLIAGVGYFFLSNININPGKLMLLGAGSVLLLLPLYLLVRIWTKRVGTLSTTLRLLKEHE</sequence>
<feature type="transmembrane region" description="Helical" evidence="1">
    <location>
        <begin position="66"/>
        <end position="86"/>
    </location>
</feature>
<evidence type="ECO:0000256" key="1">
    <source>
        <dbReference type="SAM" id="Phobius"/>
    </source>
</evidence>
<dbReference type="AlphaFoldDB" id="A0A929KTV0"/>
<organism evidence="2 3">
    <name type="scientific">Mucilaginibacter myungsuensis</name>
    <dbReference type="NCBI Taxonomy" id="649104"/>
    <lineage>
        <taxon>Bacteria</taxon>
        <taxon>Pseudomonadati</taxon>
        <taxon>Bacteroidota</taxon>
        <taxon>Sphingobacteriia</taxon>
        <taxon>Sphingobacteriales</taxon>
        <taxon>Sphingobacteriaceae</taxon>
        <taxon>Mucilaginibacter</taxon>
    </lineage>
</organism>
<feature type="transmembrane region" description="Helical" evidence="1">
    <location>
        <begin position="42"/>
        <end position="60"/>
    </location>
</feature>
<accession>A0A929KTV0</accession>
<keyword evidence="1" id="KW-0812">Transmembrane</keyword>
<comment type="caution">
    <text evidence="2">The sequence shown here is derived from an EMBL/GenBank/DDBJ whole genome shotgun (WGS) entry which is preliminary data.</text>
</comment>
<name>A0A929KTV0_9SPHI</name>
<gene>
    <name evidence="2" type="ORF">IRJ16_00365</name>
</gene>
<protein>
    <recommendedName>
        <fullName evidence="4">DUF3278 domain-containing protein</fullName>
    </recommendedName>
</protein>
<feature type="transmembrane region" description="Helical" evidence="1">
    <location>
        <begin position="114"/>
        <end position="133"/>
    </location>
</feature>
<keyword evidence="1" id="KW-1133">Transmembrane helix</keyword>